<proteinExistence type="predicted"/>
<keyword evidence="2" id="KW-1185">Reference proteome</keyword>
<accession>A0ABN7SCI9</accession>
<name>A0ABN7SCI9_OIKDI</name>
<sequence length="79" mass="9483">MAHDHAEYQYNPVEVEYLQLEREFLILNAKFDRTSQDIDHIDQMLRELDEFSVRVRAWEAANPGFYHSDIDEGYESVFE</sequence>
<protein>
    <submittedName>
        <fullName evidence="1">Oidioi.mRNA.OKI2018_I69.XSR.g15196.t1.cds</fullName>
    </submittedName>
</protein>
<dbReference type="EMBL" id="OU015569">
    <property type="protein sequence ID" value="CAG5097706.1"/>
    <property type="molecule type" value="Genomic_DNA"/>
</dbReference>
<evidence type="ECO:0000313" key="2">
    <source>
        <dbReference type="Proteomes" id="UP001158576"/>
    </source>
</evidence>
<dbReference type="Proteomes" id="UP001158576">
    <property type="component" value="Chromosome XSR"/>
</dbReference>
<gene>
    <name evidence="1" type="ORF">OKIOD_LOCUS6754</name>
</gene>
<reference evidence="1 2" key="1">
    <citation type="submission" date="2021-04" db="EMBL/GenBank/DDBJ databases">
        <authorList>
            <person name="Bliznina A."/>
        </authorList>
    </citation>
    <scope>NUCLEOTIDE SEQUENCE [LARGE SCALE GENOMIC DNA]</scope>
</reference>
<evidence type="ECO:0000313" key="1">
    <source>
        <dbReference type="EMBL" id="CAG5097706.1"/>
    </source>
</evidence>
<organism evidence="1 2">
    <name type="scientific">Oikopleura dioica</name>
    <name type="common">Tunicate</name>
    <dbReference type="NCBI Taxonomy" id="34765"/>
    <lineage>
        <taxon>Eukaryota</taxon>
        <taxon>Metazoa</taxon>
        <taxon>Chordata</taxon>
        <taxon>Tunicata</taxon>
        <taxon>Appendicularia</taxon>
        <taxon>Copelata</taxon>
        <taxon>Oikopleuridae</taxon>
        <taxon>Oikopleura</taxon>
    </lineage>
</organism>